<comment type="pathway">
    <text evidence="3 4">Cofactor biosynthesis; coenzyme A biosynthesis; CoA from (R)-pantothenate: step 3/5.</text>
</comment>
<dbReference type="UniPathway" id="UPA00241">
    <property type="reaction ID" value="UER00353"/>
</dbReference>
<dbReference type="EMBL" id="BMNJ01000003">
    <property type="protein sequence ID" value="GGO97925.1"/>
    <property type="molecule type" value="Genomic_DNA"/>
</dbReference>
<feature type="binding site" evidence="3">
    <location>
        <position position="384"/>
    </location>
    <ligand>
        <name>CTP</name>
        <dbReference type="ChEBI" id="CHEBI:37563"/>
    </ligand>
</feature>
<comment type="cofactor">
    <cofactor evidence="3">
        <name>Mg(2+)</name>
        <dbReference type="ChEBI" id="CHEBI:18420"/>
    </cofactor>
</comment>
<comment type="catalytic activity">
    <reaction evidence="3 4">
        <text>(R)-4'-phosphopantothenate + L-cysteine + CTP = N-[(R)-4-phosphopantothenoyl]-L-cysteine + CMP + diphosphate + H(+)</text>
        <dbReference type="Rhea" id="RHEA:19397"/>
        <dbReference type="ChEBI" id="CHEBI:10986"/>
        <dbReference type="ChEBI" id="CHEBI:15378"/>
        <dbReference type="ChEBI" id="CHEBI:33019"/>
        <dbReference type="ChEBI" id="CHEBI:35235"/>
        <dbReference type="ChEBI" id="CHEBI:37563"/>
        <dbReference type="ChEBI" id="CHEBI:59458"/>
        <dbReference type="ChEBI" id="CHEBI:60377"/>
        <dbReference type="EC" id="6.3.2.5"/>
    </reaction>
</comment>
<dbReference type="Pfam" id="PF02441">
    <property type="entry name" value="Flavoprotein"/>
    <property type="match status" value="1"/>
</dbReference>
<gene>
    <name evidence="3 7" type="primary">coaBC</name>
    <name evidence="7" type="ORF">GCM10011612_11630</name>
</gene>
<evidence type="ECO:0000259" key="5">
    <source>
        <dbReference type="Pfam" id="PF02441"/>
    </source>
</evidence>
<reference evidence="7" key="2">
    <citation type="submission" date="2020-09" db="EMBL/GenBank/DDBJ databases">
        <authorList>
            <person name="Sun Q."/>
            <person name="Zhou Y."/>
        </authorList>
    </citation>
    <scope>NUCLEOTIDE SEQUENCE</scope>
    <source>
        <strain evidence="7">CGMCC 4.7372</strain>
    </source>
</reference>
<dbReference type="OrthoDB" id="9802554at2"/>
<dbReference type="GO" id="GO:0071513">
    <property type="term" value="C:phosphopantothenoylcysteine decarboxylase complex"/>
    <property type="evidence" value="ECO:0007669"/>
    <property type="project" value="TreeGrafter"/>
</dbReference>
<keyword evidence="2 3" id="KW-0456">Lyase</keyword>
<dbReference type="SUPFAM" id="SSF52507">
    <property type="entry name" value="Homo-oligomeric flavin-containing Cys decarboxylases, HFCD"/>
    <property type="match status" value="1"/>
</dbReference>
<keyword evidence="3" id="KW-0460">Magnesium</keyword>
<comment type="similarity">
    <text evidence="3 4">In the N-terminal section; belongs to the HFCD (homo-oligomeric flavin containing Cys decarboxylase) superfamily.</text>
</comment>
<dbReference type="Gene3D" id="3.40.50.10300">
    <property type="entry name" value="CoaB-like"/>
    <property type="match status" value="1"/>
</dbReference>
<comment type="caution">
    <text evidence="3">Lacks conserved residue(s) required for the propagation of feature annotation.</text>
</comment>
<dbReference type="GO" id="GO:0004632">
    <property type="term" value="F:phosphopantothenate--cysteine ligase activity"/>
    <property type="evidence" value="ECO:0007669"/>
    <property type="project" value="UniProtKB-UniRule"/>
</dbReference>
<feature type="binding site" evidence="3">
    <location>
        <position position="328"/>
    </location>
    <ligand>
        <name>CTP</name>
        <dbReference type="ChEBI" id="CHEBI:37563"/>
    </ligand>
</feature>
<dbReference type="InterPro" id="IPR003382">
    <property type="entry name" value="Flavoprotein"/>
</dbReference>
<dbReference type="AlphaFoldDB" id="A0A8H9H944"/>
<dbReference type="PANTHER" id="PTHR14359:SF6">
    <property type="entry name" value="PHOSPHOPANTOTHENOYLCYSTEINE DECARBOXYLASE"/>
    <property type="match status" value="1"/>
</dbReference>
<dbReference type="InterPro" id="IPR005252">
    <property type="entry name" value="CoaBC"/>
</dbReference>
<accession>A0A8H9H944</accession>
<feature type="binding site" evidence="3">
    <location>
        <position position="406"/>
    </location>
    <ligand>
        <name>CTP</name>
        <dbReference type="ChEBI" id="CHEBI:37563"/>
    </ligand>
</feature>
<name>A0A8H9H944_9ACTO</name>
<protein>
    <recommendedName>
        <fullName evidence="3">Coenzyme A biosynthesis bifunctional protein CoaBC</fullName>
    </recommendedName>
    <alternativeName>
        <fullName evidence="3">DNA/pantothenate metabolism flavoprotein</fullName>
    </alternativeName>
    <alternativeName>
        <fullName evidence="3">Phosphopantothenoylcysteine synthetase/decarboxylase</fullName>
        <shortName evidence="3">PPCS-PPCDC</shortName>
    </alternativeName>
    <domain>
        <recommendedName>
            <fullName evidence="3">Phosphopantothenoylcysteine decarboxylase</fullName>
            <shortName evidence="3">PPC decarboxylase</shortName>
            <shortName evidence="3">PPC-DC</shortName>
            <ecNumber evidence="3">4.1.1.36</ecNumber>
        </recommendedName>
        <alternativeName>
            <fullName evidence="3">CoaC</fullName>
        </alternativeName>
    </domain>
    <domain>
        <recommendedName>
            <fullName evidence="3">Phosphopantothenate--cysteine ligase</fullName>
            <ecNumber evidence="3">6.3.2.5</ecNumber>
        </recommendedName>
        <alternativeName>
            <fullName evidence="3">CoaB</fullName>
        </alternativeName>
        <alternativeName>
            <fullName evidence="3">Phosphopantothenoylcysteine synthetase</fullName>
            <shortName evidence="3">PPC synthetase</shortName>
            <shortName evidence="3">PPC-S</shortName>
        </alternativeName>
    </domain>
</protein>
<feature type="binding site" evidence="3">
    <location>
        <begin position="364"/>
        <end position="367"/>
    </location>
    <ligand>
        <name>CTP</name>
        <dbReference type="ChEBI" id="CHEBI:37563"/>
    </ligand>
</feature>
<dbReference type="InterPro" id="IPR036551">
    <property type="entry name" value="Flavin_trans-like"/>
</dbReference>
<evidence type="ECO:0000256" key="2">
    <source>
        <dbReference type="ARBA" id="ARBA00023239"/>
    </source>
</evidence>
<dbReference type="EC" id="4.1.1.36" evidence="3"/>
<comment type="similarity">
    <text evidence="3 4">In the C-terminal section; belongs to the PPC synthetase family.</text>
</comment>
<keyword evidence="3 4" id="KW-0288">FMN</keyword>
<dbReference type="GO" id="GO:0046872">
    <property type="term" value="F:metal ion binding"/>
    <property type="evidence" value="ECO:0007669"/>
    <property type="project" value="UniProtKB-KW"/>
</dbReference>
<dbReference type="Proteomes" id="UP000614239">
    <property type="component" value="Unassembled WGS sequence"/>
</dbReference>
<dbReference type="GO" id="GO:0010181">
    <property type="term" value="F:FMN binding"/>
    <property type="evidence" value="ECO:0007669"/>
    <property type="project" value="UniProtKB-UniRule"/>
</dbReference>
<dbReference type="GO" id="GO:0015937">
    <property type="term" value="P:coenzyme A biosynthetic process"/>
    <property type="evidence" value="ECO:0007669"/>
    <property type="project" value="UniProtKB-UniRule"/>
</dbReference>
<feature type="region of interest" description="Phosphopantothenate--cysteine ligase" evidence="3">
    <location>
        <begin position="218"/>
        <end position="463"/>
    </location>
</feature>
<dbReference type="GO" id="GO:0015941">
    <property type="term" value="P:pantothenate catabolic process"/>
    <property type="evidence" value="ECO:0007669"/>
    <property type="project" value="InterPro"/>
</dbReference>
<evidence type="ECO:0000313" key="8">
    <source>
        <dbReference type="Proteomes" id="UP000614239"/>
    </source>
</evidence>
<dbReference type="RefSeq" id="WP_080463378.1">
    <property type="nucleotide sequence ID" value="NZ_BMNJ01000003.1"/>
</dbReference>
<comment type="caution">
    <text evidence="7">The sequence shown here is derived from an EMBL/GenBank/DDBJ whole genome shotgun (WGS) entry which is preliminary data.</text>
</comment>
<proteinExistence type="inferred from homology"/>
<dbReference type="SUPFAM" id="SSF102645">
    <property type="entry name" value="CoaB-like"/>
    <property type="match status" value="1"/>
</dbReference>
<comment type="function">
    <text evidence="4">Catalyzes two steps in the biosynthesis of coenzyme A. In the first step cysteine is conjugated to 4'-phosphopantothenate to form 4-phosphopantothenoylcysteine, in the latter compound is decarboxylated to form 4'-phosphopantotheine.</text>
</comment>
<reference evidence="7" key="1">
    <citation type="journal article" date="2014" name="Int. J. Syst. Evol. Microbiol.">
        <title>Complete genome sequence of Corynebacterium casei LMG S-19264T (=DSM 44701T), isolated from a smear-ripened cheese.</title>
        <authorList>
            <consortium name="US DOE Joint Genome Institute (JGI-PGF)"/>
            <person name="Walter F."/>
            <person name="Albersmeier A."/>
            <person name="Kalinowski J."/>
            <person name="Ruckert C."/>
        </authorList>
    </citation>
    <scope>NUCLEOTIDE SEQUENCE</scope>
    <source>
        <strain evidence="7">CGMCC 4.7372</strain>
    </source>
</reference>
<evidence type="ECO:0000256" key="4">
    <source>
        <dbReference type="RuleBase" id="RU364078"/>
    </source>
</evidence>
<comment type="catalytic activity">
    <reaction evidence="3 4">
        <text>N-[(R)-4-phosphopantothenoyl]-L-cysteine + H(+) = (R)-4'-phosphopantetheine + CO2</text>
        <dbReference type="Rhea" id="RHEA:16793"/>
        <dbReference type="ChEBI" id="CHEBI:15378"/>
        <dbReference type="ChEBI" id="CHEBI:16526"/>
        <dbReference type="ChEBI" id="CHEBI:59458"/>
        <dbReference type="ChEBI" id="CHEBI:61723"/>
        <dbReference type="EC" id="4.1.1.36"/>
    </reaction>
</comment>
<dbReference type="InterPro" id="IPR007085">
    <property type="entry name" value="DNA/pantothenate-metab_flavo_C"/>
</dbReference>
<comment type="pathway">
    <text evidence="3 4">Cofactor biosynthesis; coenzyme A biosynthesis; CoA from (R)-pantothenate: step 2/5.</text>
</comment>
<evidence type="ECO:0000256" key="1">
    <source>
        <dbReference type="ARBA" id="ARBA00022793"/>
    </source>
</evidence>
<comment type="function">
    <text evidence="3">Catalyzes two sequential steps in the biosynthesis of coenzyme A. In the first step cysteine is conjugated to 4'-phosphopantothenate to form 4-phosphopantothenoylcysteine. In the second step the latter compound is decarboxylated to form 4'-phosphopantotheine.</text>
</comment>
<dbReference type="HAMAP" id="MF_02225">
    <property type="entry name" value="CoaBC"/>
    <property type="match status" value="1"/>
</dbReference>
<feature type="binding site" evidence="3">
    <location>
        <position position="402"/>
    </location>
    <ligand>
        <name>CTP</name>
        <dbReference type="ChEBI" id="CHEBI:37563"/>
    </ligand>
</feature>
<feature type="region of interest" description="Phosphopantothenoylcysteine decarboxylase" evidence="3">
    <location>
        <begin position="1"/>
        <end position="217"/>
    </location>
</feature>
<dbReference type="Pfam" id="PF04127">
    <property type="entry name" value="DFP"/>
    <property type="match status" value="2"/>
</dbReference>
<feature type="binding site" evidence="3">
    <location>
        <position position="318"/>
    </location>
    <ligand>
        <name>CTP</name>
        <dbReference type="ChEBI" id="CHEBI:37563"/>
    </ligand>
</feature>
<feature type="domain" description="DNA/pantothenate metabolism flavoprotein C-terminal" evidence="6">
    <location>
        <begin position="213"/>
        <end position="333"/>
    </location>
</feature>
<keyword evidence="8" id="KW-1185">Reference proteome</keyword>
<sequence length="463" mass="46278">MPQRSEGARRAATPTGPWRVVVGVAGSIAAYKAPTVIRLLRAQGHETRAVATQAALRFIGAPALAAVSGRPVDTGVFDDPAAVEHVGLGEWAELVLVAPASADLLARIAAGRADDLLTATILTTTAPVVLAPAMHTQMWANAATVENVATLRRRGLTIIEPDVGPLTSGDSGAGRLPAPERIVAEALAVPAGATAAVRRTGAGGPGTACPEQLSGRRLVVSAGGTHEPIDPVRFIGNRSSGRQGVAIASAAAARGADVVLIAANISPEVLAPLGESTAAPGAGTARIVEAPTALDMEAAVRSEASSADAVVMAAAVADFRPSHPGISKIKKHRLADGAGPATGGADEAVGPAGGPAPIELVANPDILAGLVADPPQPGQLIVGFAAETGDEEGDALAHGAAKARRKGAHLLAVNAVGDGRGFGDVPNAVVVLDPQGAEVARGEGTKAEVAELLLDLIAERLPR</sequence>
<organism evidence="7 8">
    <name type="scientific">Actinomyces gaoshouyii</name>
    <dbReference type="NCBI Taxonomy" id="1960083"/>
    <lineage>
        <taxon>Bacteria</taxon>
        <taxon>Bacillati</taxon>
        <taxon>Actinomycetota</taxon>
        <taxon>Actinomycetes</taxon>
        <taxon>Actinomycetales</taxon>
        <taxon>Actinomycetaceae</taxon>
        <taxon>Actinomyces</taxon>
    </lineage>
</organism>
<evidence type="ECO:0000313" key="7">
    <source>
        <dbReference type="EMBL" id="GGO97925.1"/>
    </source>
</evidence>
<keyword evidence="1 3" id="KW-0210">Decarboxylase</keyword>
<dbReference type="InterPro" id="IPR035929">
    <property type="entry name" value="CoaB-like_sf"/>
</dbReference>
<dbReference type="NCBIfam" id="TIGR00521">
    <property type="entry name" value="coaBC_dfp"/>
    <property type="match status" value="1"/>
</dbReference>
<dbReference type="GO" id="GO:0004633">
    <property type="term" value="F:phosphopantothenoylcysteine decarboxylase activity"/>
    <property type="evidence" value="ECO:0007669"/>
    <property type="project" value="UniProtKB-UniRule"/>
</dbReference>
<evidence type="ECO:0000256" key="3">
    <source>
        <dbReference type="HAMAP-Rule" id="MF_02225"/>
    </source>
</evidence>
<feature type="domain" description="Flavoprotein" evidence="5">
    <location>
        <begin position="19"/>
        <end position="187"/>
    </location>
</feature>
<evidence type="ECO:0000259" key="6">
    <source>
        <dbReference type="Pfam" id="PF04127"/>
    </source>
</evidence>
<keyword evidence="3 4" id="KW-0285">Flavoprotein</keyword>
<dbReference type="EC" id="6.3.2.5" evidence="3"/>
<keyword evidence="3" id="KW-0479">Metal-binding</keyword>
<keyword evidence="3" id="KW-0511">Multifunctional enzyme</keyword>
<feature type="domain" description="DNA/pantothenate metabolism flavoprotein C-terminal" evidence="6">
    <location>
        <begin position="356"/>
        <end position="459"/>
    </location>
</feature>
<keyword evidence="3 4" id="KW-0436">Ligase</keyword>
<dbReference type="PANTHER" id="PTHR14359">
    <property type="entry name" value="HOMO-OLIGOMERIC FLAVIN CONTAINING CYS DECARBOXYLASE FAMILY"/>
    <property type="match status" value="1"/>
</dbReference>
<comment type="cofactor">
    <cofactor evidence="3">
        <name>FMN</name>
        <dbReference type="ChEBI" id="CHEBI:58210"/>
    </cofactor>
    <text evidence="3">Binds 1 FMN per subunit.</text>
</comment>
<dbReference type="Gene3D" id="3.40.50.1950">
    <property type="entry name" value="Flavin prenyltransferase-like"/>
    <property type="match status" value="1"/>
</dbReference>